<reference evidence="1" key="1">
    <citation type="journal article" date="2021" name="Environ. Microbiol.">
        <title>Gene family expansions and transcriptome signatures uncover fungal adaptations to wood decay.</title>
        <authorList>
            <person name="Hage H."/>
            <person name="Miyauchi S."/>
            <person name="Viragh M."/>
            <person name="Drula E."/>
            <person name="Min B."/>
            <person name="Chaduli D."/>
            <person name="Navarro D."/>
            <person name="Favel A."/>
            <person name="Norest M."/>
            <person name="Lesage-Meessen L."/>
            <person name="Balint B."/>
            <person name="Merenyi Z."/>
            <person name="de Eugenio L."/>
            <person name="Morin E."/>
            <person name="Martinez A.T."/>
            <person name="Baldrian P."/>
            <person name="Stursova M."/>
            <person name="Martinez M.J."/>
            <person name="Novotny C."/>
            <person name="Magnuson J.K."/>
            <person name="Spatafora J.W."/>
            <person name="Maurice S."/>
            <person name="Pangilinan J."/>
            <person name="Andreopoulos W."/>
            <person name="LaButti K."/>
            <person name="Hundley H."/>
            <person name="Na H."/>
            <person name="Kuo A."/>
            <person name="Barry K."/>
            <person name="Lipzen A."/>
            <person name="Henrissat B."/>
            <person name="Riley R."/>
            <person name="Ahrendt S."/>
            <person name="Nagy L.G."/>
            <person name="Grigoriev I.V."/>
            <person name="Martin F."/>
            <person name="Rosso M.N."/>
        </authorList>
    </citation>
    <scope>NUCLEOTIDE SEQUENCE</scope>
    <source>
        <strain evidence="1">CBS 384.51</strain>
    </source>
</reference>
<gene>
    <name evidence="1" type="ORF">BDY19DRAFT_145945</name>
</gene>
<comment type="caution">
    <text evidence="1">The sequence shown here is derived from an EMBL/GenBank/DDBJ whole genome shotgun (WGS) entry which is preliminary data.</text>
</comment>
<evidence type="ECO:0000313" key="2">
    <source>
        <dbReference type="Proteomes" id="UP001055072"/>
    </source>
</evidence>
<name>A0ACB8U386_9APHY</name>
<dbReference type="Proteomes" id="UP001055072">
    <property type="component" value="Unassembled WGS sequence"/>
</dbReference>
<evidence type="ECO:0000313" key="1">
    <source>
        <dbReference type="EMBL" id="KAI0088773.1"/>
    </source>
</evidence>
<sequence length="191" mass="20635">MALPRVLSLFTTHPHHHHPHHQLPPIDEDRREKMSLRPEESPQRFAPLTRQLSGLGAKLGNVFGGGSKDDDSSSMAMSDTETLAGGEYCYGRLTTTPSFFSLSTSSLSLWVSRVPGRDKGASTCLARDKQLFWREITLPAQPVAASLGGQHLITVATSASDAPFPKLPLAGAPSSVSWRLSDSLRPTPSAH</sequence>
<organism evidence="1 2">
    <name type="scientific">Irpex rosettiformis</name>
    <dbReference type="NCBI Taxonomy" id="378272"/>
    <lineage>
        <taxon>Eukaryota</taxon>
        <taxon>Fungi</taxon>
        <taxon>Dikarya</taxon>
        <taxon>Basidiomycota</taxon>
        <taxon>Agaricomycotina</taxon>
        <taxon>Agaricomycetes</taxon>
        <taxon>Polyporales</taxon>
        <taxon>Irpicaceae</taxon>
        <taxon>Irpex</taxon>
    </lineage>
</organism>
<proteinExistence type="predicted"/>
<accession>A0ACB8U386</accession>
<protein>
    <submittedName>
        <fullName evidence="1">Uncharacterized protein</fullName>
    </submittedName>
</protein>
<dbReference type="EMBL" id="MU274912">
    <property type="protein sequence ID" value="KAI0088773.1"/>
    <property type="molecule type" value="Genomic_DNA"/>
</dbReference>
<keyword evidence="2" id="KW-1185">Reference proteome</keyword>